<reference evidence="3 4" key="2">
    <citation type="submission" date="2020-08" db="EMBL/GenBank/DDBJ databases">
        <authorList>
            <person name="Partida-Martinez L."/>
            <person name="Huntemann M."/>
            <person name="Clum A."/>
            <person name="Wang J."/>
            <person name="Palaniappan K."/>
            <person name="Ritter S."/>
            <person name="Chen I.-M."/>
            <person name="Stamatis D."/>
            <person name="Reddy T."/>
            <person name="O'Malley R."/>
            <person name="Daum C."/>
            <person name="Shapiro N."/>
            <person name="Ivanova N."/>
            <person name="Kyrpides N."/>
            <person name="Woyke T."/>
        </authorList>
    </citation>
    <scope>NUCLEOTIDE SEQUENCE [LARGE SCALE GENOMIC DNA]</scope>
    <source>
        <strain evidence="3 4">RAS26</strain>
    </source>
</reference>
<name>A0A7W4UGZ6_9CELL</name>
<comment type="caution">
    <text evidence="3">The sequence shown here is derived from an EMBL/GenBank/DDBJ whole genome shotgun (WGS) entry which is preliminary data.</text>
</comment>
<protein>
    <submittedName>
        <fullName evidence="3">Glucose/arabinose dehydrogenase</fullName>
    </submittedName>
</protein>
<evidence type="ECO:0000313" key="4">
    <source>
        <dbReference type="Proteomes" id="UP000518206"/>
    </source>
</evidence>
<dbReference type="Proteomes" id="UP000518206">
    <property type="component" value="Unassembled WGS sequence"/>
</dbReference>
<dbReference type="PANTHER" id="PTHR19328">
    <property type="entry name" value="HEDGEHOG-INTERACTING PROTEIN"/>
    <property type="match status" value="1"/>
</dbReference>
<feature type="region of interest" description="Disordered" evidence="1">
    <location>
        <begin position="34"/>
        <end position="61"/>
    </location>
</feature>
<dbReference type="SUPFAM" id="SSF50952">
    <property type="entry name" value="Soluble quinoprotein glucose dehydrogenase"/>
    <property type="match status" value="1"/>
</dbReference>
<dbReference type="InterPro" id="IPR012938">
    <property type="entry name" value="Glc/Sorbosone_DH"/>
</dbReference>
<gene>
    <name evidence="3" type="ORF">FHR80_002915</name>
</gene>
<organism evidence="3 4">
    <name type="scientific">Cellulomonas cellasea</name>
    <dbReference type="NCBI Taxonomy" id="43670"/>
    <lineage>
        <taxon>Bacteria</taxon>
        <taxon>Bacillati</taxon>
        <taxon>Actinomycetota</taxon>
        <taxon>Actinomycetes</taxon>
        <taxon>Micrococcales</taxon>
        <taxon>Cellulomonadaceae</taxon>
        <taxon>Cellulomonas</taxon>
    </lineage>
</organism>
<dbReference type="PANTHER" id="PTHR19328:SF13">
    <property type="entry name" value="HIPL1 PROTEIN"/>
    <property type="match status" value="1"/>
</dbReference>
<evidence type="ECO:0000313" key="3">
    <source>
        <dbReference type="EMBL" id="MBB2923987.1"/>
    </source>
</evidence>
<dbReference type="InterPro" id="IPR011041">
    <property type="entry name" value="Quinoprot_gluc/sorb_DH_b-prop"/>
</dbReference>
<proteinExistence type="predicted"/>
<dbReference type="AlphaFoldDB" id="A0A7W4UGZ6"/>
<accession>A0A7W4UGZ6</accession>
<dbReference type="EMBL" id="JACHVX010000004">
    <property type="protein sequence ID" value="MBB2923987.1"/>
    <property type="molecule type" value="Genomic_DNA"/>
</dbReference>
<feature type="domain" description="Glucose/Sorbosone dehydrogenase" evidence="2">
    <location>
        <begin position="78"/>
        <end position="388"/>
    </location>
</feature>
<feature type="compositionally biased region" description="Low complexity" evidence="1">
    <location>
        <begin position="37"/>
        <end position="61"/>
    </location>
</feature>
<dbReference type="Pfam" id="PF07995">
    <property type="entry name" value="GSDH"/>
    <property type="match status" value="1"/>
</dbReference>
<reference evidence="3 4" key="1">
    <citation type="submission" date="2020-08" db="EMBL/GenBank/DDBJ databases">
        <title>The Agave Microbiome: Exploring the role of microbial communities in plant adaptations to desert environments.</title>
        <authorList>
            <person name="Partida-Martinez L.P."/>
        </authorList>
    </citation>
    <scope>NUCLEOTIDE SEQUENCE [LARGE SCALE GENOMIC DNA]</scope>
    <source>
        <strain evidence="3 4">RAS26</strain>
    </source>
</reference>
<dbReference type="InterPro" id="IPR011042">
    <property type="entry name" value="6-blade_b-propeller_TolB-like"/>
</dbReference>
<dbReference type="Gene3D" id="2.120.10.30">
    <property type="entry name" value="TolB, C-terminal domain"/>
    <property type="match status" value="1"/>
</dbReference>
<sequence>MDGWTRWRGRGVDGAVALAVGALLLAGCSASGPGDDAATPGLSPASSAAPTAPAGTGAPLTEVPRVEVAGVDEVATGLDVPWGLDFLPDGRALVTLRDAGRLVVVDPAGGVTDVVGPGAEAIAAATDAQGEGGLLGVAVLPAEGTSGSTGADPGAGTTVAVYLTAARDNRVLTAALDGTTLGEVTEVLTGIPKGQNHNGGRLEVGPDGFLYVTTGDTYDTQLAQERDSLGGKVLRITPEGEPAPGNPFPGSPVWTLGHRNVQGIGWAGDGRMFASEFGQETWDELNVLTPGSSYGWPVVEGPGGEDEGFVAPVATWATSDASPSGLAVTDEGVYLAGLRGERLWRVPLRADGVGEPQALLDGEHGRLRAVEVAPDGSLWVVTGNTDGRGRVRDGDDRILRVTVAPAA</sequence>
<dbReference type="RefSeq" id="WP_183296790.1">
    <property type="nucleotide sequence ID" value="NZ_JACHVX010000004.1"/>
</dbReference>
<dbReference type="PROSITE" id="PS51257">
    <property type="entry name" value="PROKAR_LIPOPROTEIN"/>
    <property type="match status" value="1"/>
</dbReference>
<evidence type="ECO:0000259" key="2">
    <source>
        <dbReference type="Pfam" id="PF07995"/>
    </source>
</evidence>
<evidence type="ECO:0000256" key="1">
    <source>
        <dbReference type="SAM" id="MobiDB-lite"/>
    </source>
</evidence>